<dbReference type="Proteomes" id="UP000034462">
    <property type="component" value="Unassembled WGS sequence"/>
</dbReference>
<evidence type="ECO:0000259" key="3">
    <source>
        <dbReference type="Pfam" id="PF13406"/>
    </source>
</evidence>
<feature type="coiled-coil region" evidence="1">
    <location>
        <begin position="154"/>
        <end position="211"/>
    </location>
</feature>
<dbReference type="SUPFAM" id="SSF53955">
    <property type="entry name" value="Lysozyme-like"/>
    <property type="match status" value="1"/>
</dbReference>
<dbReference type="Gene3D" id="6.10.250.3150">
    <property type="match status" value="1"/>
</dbReference>
<evidence type="ECO:0000313" key="5">
    <source>
        <dbReference type="Proteomes" id="UP000034462"/>
    </source>
</evidence>
<evidence type="ECO:0000256" key="2">
    <source>
        <dbReference type="SAM" id="SignalP"/>
    </source>
</evidence>
<gene>
    <name evidence="4" type="ORF">UY25_C0011G0012</name>
</gene>
<keyword evidence="2" id="KW-0732">Signal</keyword>
<protein>
    <submittedName>
        <fullName evidence="4">Peptidase M23</fullName>
    </submittedName>
</protein>
<organism evidence="4 5">
    <name type="scientific">Candidatus Yanofskybacteria bacterium GW2011_GWC1_48_11</name>
    <dbReference type="NCBI Taxonomy" id="1619027"/>
    <lineage>
        <taxon>Bacteria</taxon>
        <taxon>Candidatus Yanofskyibacteriota</taxon>
    </lineage>
</organism>
<dbReference type="InterPro" id="IPR023346">
    <property type="entry name" value="Lysozyme-like_dom_sf"/>
</dbReference>
<dbReference type="InterPro" id="IPR031304">
    <property type="entry name" value="SLT_2"/>
</dbReference>
<feature type="coiled-coil region" evidence="1">
    <location>
        <begin position="35"/>
        <end position="62"/>
    </location>
</feature>
<comment type="caution">
    <text evidence="4">The sequence shown here is derived from an EMBL/GenBank/DDBJ whole genome shotgun (WGS) entry which is preliminary data.</text>
</comment>
<proteinExistence type="predicted"/>
<evidence type="ECO:0000256" key="1">
    <source>
        <dbReference type="SAM" id="Coils"/>
    </source>
</evidence>
<accession>A0A837IS04</accession>
<name>A0A837IS04_9BACT</name>
<dbReference type="Gene3D" id="1.10.530.10">
    <property type="match status" value="1"/>
</dbReference>
<dbReference type="AlphaFoldDB" id="A0A837IS04"/>
<dbReference type="EMBL" id="LCPH01000011">
    <property type="protein sequence ID" value="KKU92624.1"/>
    <property type="molecule type" value="Genomic_DNA"/>
</dbReference>
<keyword evidence="1" id="KW-0175">Coiled coil</keyword>
<reference evidence="4 5" key="1">
    <citation type="journal article" date="2015" name="Nature">
        <title>rRNA introns, odd ribosomes, and small enigmatic genomes across a large radiation of phyla.</title>
        <authorList>
            <person name="Brown C.T."/>
            <person name="Hug L.A."/>
            <person name="Thomas B.C."/>
            <person name="Sharon I."/>
            <person name="Castelle C.J."/>
            <person name="Singh A."/>
            <person name="Wilkins M.J."/>
            <person name="Williams K.H."/>
            <person name="Banfield J.F."/>
        </authorList>
    </citation>
    <scope>NUCLEOTIDE SEQUENCE [LARGE SCALE GENOMIC DNA]</scope>
</reference>
<feature type="chain" id="PRO_5032811658" evidence="2">
    <location>
        <begin position="23"/>
        <end position="454"/>
    </location>
</feature>
<dbReference type="Pfam" id="PF13406">
    <property type="entry name" value="SLT_2"/>
    <property type="match status" value="1"/>
</dbReference>
<feature type="domain" description="Transglycosylase SLT" evidence="3">
    <location>
        <begin position="260"/>
        <end position="399"/>
    </location>
</feature>
<feature type="signal peptide" evidence="2">
    <location>
        <begin position="1"/>
        <end position="22"/>
    </location>
</feature>
<evidence type="ECO:0000313" key="4">
    <source>
        <dbReference type="EMBL" id="KKU92624.1"/>
    </source>
</evidence>
<sequence>MHKFLTFFISLSIVLLPSVTFGQTACTDQIAGKSRTQLEQELEVCNKEIAEWTATLNKTKNDSASFTRDIAALTAKIKVAQANIKGKNIAIANLTKDIATKQSEISILDTRITKGKNAIADILRKTNDINSYSLVEAMLSDKNLSEFFVDIDTYASAERALANLFAELREVKALTEAEKSALNKKREAEAAARASLESSKKEVEVDQAEKKTLLAINKTREKTYEQVLADRQAKAAQIRAVLFPLRDAGAIPFGVALQYAEAAGAKTGVRPAFVLAILQQESNLGANVGSCVITNLQSGQTKSVNSGTIFSNGIHPARDLPLVQSIINNLGRDPLNTRVSCPISLTFGYGGAMGPAQFIPSTWNLMLSKISAATGKTTPDPWNPADAIMAAAIFLVNLGAGTQDHTNERTAACRYYSGQTCYVNGKASRGLSYGNKVMERAATLQRDIDFLQGL</sequence>